<dbReference type="PANTHER" id="PTHR33365:SF11">
    <property type="entry name" value="TAT PATHWAY SIGNAL SEQUENCE"/>
    <property type="match status" value="1"/>
</dbReference>
<feature type="transmembrane region" description="Helical" evidence="4">
    <location>
        <begin position="27"/>
        <end position="44"/>
    </location>
</feature>
<keyword evidence="4" id="KW-0812">Transmembrane</keyword>
<evidence type="ECO:0000256" key="4">
    <source>
        <dbReference type="SAM" id="Phobius"/>
    </source>
</evidence>
<evidence type="ECO:0000256" key="3">
    <source>
        <dbReference type="ARBA" id="ARBA00035112"/>
    </source>
</evidence>
<evidence type="ECO:0000313" key="5">
    <source>
        <dbReference type="EMBL" id="THV07185.1"/>
    </source>
</evidence>
<proteinExistence type="inferred from homology"/>
<comment type="pathway">
    <text evidence="1">Mycotoxin biosynthesis.</text>
</comment>
<dbReference type="Proteomes" id="UP000297245">
    <property type="component" value="Unassembled WGS sequence"/>
</dbReference>
<dbReference type="EMBL" id="ML179039">
    <property type="protein sequence ID" value="THV07185.1"/>
    <property type="molecule type" value="Genomic_DNA"/>
</dbReference>
<gene>
    <name evidence="5" type="ORF">K435DRAFT_960112</name>
</gene>
<dbReference type="AlphaFoldDB" id="A0A4S8MVM1"/>
<sequence length="198" mass="22645">MPQNSLSPNDSRVRKYGDFACNRTTRIMALVAIVLLVLVAGLFFDTNFKANKSAETEARLTWSIPKLEHVAMRVIPASERYRLGADGWKYLLPSGGHLVHITESDGSISTHTVAMFHQLRCLEILQDAYVNEGSHRTSQLAQHCMNYLRQTMLCQMDMRTEQQGSIFTYNGFDQICYDWEPIYSEAEKNFEAFSKYSV</sequence>
<comment type="similarity">
    <text evidence="3">Belongs to the ustYa family.</text>
</comment>
<evidence type="ECO:0000256" key="2">
    <source>
        <dbReference type="ARBA" id="ARBA00023002"/>
    </source>
</evidence>
<keyword evidence="2" id="KW-0560">Oxidoreductase</keyword>
<dbReference type="PANTHER" id="PTHR33365">
    <property type="entry name" value="YALI0B05434P"/>
    <property type="match status" value="1"/>
</dbReference>
<dbReference type="GO" id="GO:0016491">
    <property type="term" value="F:oxidoreductase activity"/>
    <property type="evidence" value="ECO:0007669"/>
    <property type="project" value="UniProtKB-KW"/>
</dbReference>
<accession>A0A4S8MVM1</accession>
<protein>
    <submittedName>
        <fullName evidence="5">Uncharacterized protein</fullName>
    </submittedName>
</protein>
<organism evidence="5 6">
    <name type="scientific">Dendrothele bispora (strain CBS 962.96)</name>
    <dbReference type="NCBI Taxonomy" id="1314807"/>
    <lineage>
        <taxon>Eukaryota</taxon>
        <taxon>Fungi</taxon>
        <taxon>Dikarya</taxon>
        <taxon>Basidiomycota</taxon>
        <taxon>Agaricomycotina</taxon>
        <taxon>Agaricomycetes</taxon>
        <taxon>Agaricomycetidae</taxon>
        <taxon>Agaricales</taxon>
        <taxon>Agaricales incertae sedis</taxon>
        <taxon>Dendrothele</taxon>
    </lineage>
</organism>
<name>A0A4S8MVM1_DENBC</name>
<evidence type="ECO:0000256" key="1">
    <source>
        <dbReference type="ARBA" id="ARBA00004685"/>
    </source>
</evidence>
<dbReference type="InterPro" id="IPR021765">
    <property type="entry name" value="UstYa-like"/>
</dbReference>
<reference evidence="5 6" key="1">
    <citation type="journal article" date="2019" name="Nat. Ecol. Evol.">
        <title>Megaphylogeny resolves global patterns of mushroom evolution.</title>
        <authorList>
            <person name="Varga T."/>
            <person name="Krizsan K."/>
            <person name="Foldi C."/>
            <person name="Dima B."/>
            <person name="Sanchez-Garcia M."/>
            <person name="Sanchez-Ramirez S."/>
            <person name="Szollosi G.J."/>
            <person name="Szarkandi J.G."/>
            <person name="Papp V."/>
            <person name="Albert L."/>
            <person name="Andreopoulos W."/>
            <person name="Angelini C."/>
            <person name="Antonin V."/>
            <person name="Barry K.W."/>
            <person name="Bougher N.L."/>
            <person name="Buchanan P."/>
            <person name="Buyck B."/>
            <person name="Bense V."/>
            <person name="Catcheside P."/>
            <person name="Chovatia M."/>
            <person name="Cooper J."/>
            <person name="Damon W."/>
            <person name="Desjardin D."/>
            <person name="Finy P."/>
            <person name="Geml J."/>
            <person name="Haridas S."/>
            <person name="Hughes K."/>
            <person name="Justo A."/>
            <person name="Karasinski D."/>
            <person name="Kautmanova I."/>
            <person name="Kiss B."/>
            <person name="Kocsube S."/>
            <person name="Kotiranta H."/>
            <person name="LaButti K.M."/>
            <person name="Lechner B.E."/>
            <person name="Liimatainen K."/>
            <person name="Lipzen A."/>
            <person name="Lukacs Z."/>
            <person name="Mihaltcheva S."/>
            <person name="Morgado L.N."/>
            <person name="Niskanen T."/>
            <person name="Noordeloos M.E."/>
            <person name="Ohm R.A."/>
            <person name="Ortiz-Santana B."/>
            <person name="Ovrebo C."/>
            <person name="Racz N."/>
            <person name="Riley R."/>
            <person name="Savchenko A."/>
            <person name="Shiryaev A."/>
            <person name="Soop K."/>
            <person name="Spirin V."/>
            <person name="Szebenyi C."/>
            <person name="Tomsovsky M."/>
            <person name="Tulloss R.E."/>
            <person name="Uehling J."/>
            <person name="Grigoriev I.V."/>
            <person name="Vagvolgyi C."/>
            <person name="Papp T."/>
            <person name="Martin F.M."/>
            <person name="Miettinen O."/>
            <person name="Hibbett D.S."/>
            <person name="Nagy L.G."/>
        </authorList>
    </citation>
    <scope>NUCLEOTIDE SEQUENCE [LARGE SCALE GENOMIC DNA]</scope>
    <source>
        <strain evidence="5 6">CBS 962.96</strain>
    </source>
</reference>
<keyword evidence="6" id="KW-1185">Reference proteome</keyword>
<evidence type="ECO:0000313" key="6">
    <source>
        <dbReference type="Proteomes" id="UP000297245"/>
    </source>
</evidence>
<dbReference type="Pfam" id="PF11807">
    <property type="entry name" value="UstYa"/>
    <property type="match status" value="1"/>
</dbReference>
<dbReference type="OrthoDB" id="3687641at2759"/>
<keyword evidence="4" id="KW-0472">Membrane</keyword>
<keyword evidence="4" id="KW-1133">Transmembrane helix</keyword>
<dbReference type="GO" id="GO:0043386">
    <property type="term" value="P:mycotoxin biosynthetic process"/>
    <property type="evidence" value="ECO:0007669"/>
    <property type="project" value="InterPro"/>
</dbReference>